<protein>
    <recommendedName>
        <fullName evidence="5">Outer membrane protein beta-barrel domain-containing protein</fullName>
    </recommendedName>
</protein>
<accession>A0A0C1ZKL0</accession>
<evidence type="ECO:0000256" key="1">
    <source>
        <dbReference type="ARBA" id="ARBA00022729"/>
    </source>
</evidence>
<reference evidence="3 4" key="1">
    <citation type="submission" date="2014-07" db="EMBL/GenBank/DDBJ databases">
        <title>Unique and conserved regions in Vibrio harveyi and related species in comparison with the shrimp pathogen Vibrio harveyi CAIM 1792.</title>
        <authorList>
            <person name="Espinoza-Valles I."/>
            <person name="Vora G."/>
            <person name="Leekitcharoenphon P."/>
            <person name="Ussery D."/>
            <person name="Hoj L."/>
            <person name="Gomez-Gil B."/>
        </authorList>
    </citation>
    <scope>NUCLEOTIDE SEQUENCE [LARGE SCALE GENOMIC DNA]</scope>
    <source>
        <strain evidence="4">CAIM 1854 / LMG 25443</strain>
    </source>
</reference>
<feature type="chain" id="PRO_5002161743" description="Outer membrane protein beta-barrel domain-containing protein" evidence="2">
    <location>
        <begin position="19"/>
        <end position="216"/>
    </location>
</feature>
<proteinExistence type="predicted"/>
<dbReference type="EMBL" id="JPRD01000012">
    <property type="protein sequence ID" value="KIF53716.1"/>
    <property type="molecule type" value="Genomic_DNA"/>
</dbReference>
<sequence length="216" mass="24323">MNKSLTLLCALFAVPCFSADHKMPEFGLDVSNTDDEWIVTASGYLQATEEWNISAEVDSTGYLELGTGYGVMLGQFYTEAFVSYGRADLFDVYDAGVFTGTALGDDWMVFANSSHEWRTSSIGKSFPSLEKTEREWKNTVGASYTPIDFIRLGYSYNYDKKLTEGGHRTNHEVRITLKPKWVEPYVKYTFGEHRVSPGSTKISEENSVELGINFNF</sequence>
<comment type="caution">
    <text evidence="3">The sequence shown here is derived from an EMBL/GenBank/DDBJ whole genome shotgun (WGS) entry which is preliminary data.</text>
</comment>
<feature type="signal peptide" evidence="2">
    <location>
        <begin position="1"/>
        <end position="18"/>
    </location>
</feature>
<dbReference type="RefSeq" id="WP_020194085.1">
    <property type="nucleotide sequence ID" value="NZ_BAOH01000003.1"/>
</dbReference>
<keyword evidence="1 2" id="KW-0732">Signal</keyword>
<dbReference type="Gene3D" id="2.40.160.40">
    <property type="entry name" value="monomeric porin ompg"/>
    <property type="match status" value="1"/>
</dbReference>
<name>A0A0C1ZKL0_9VIBR</name>
<dbReference type="Proteomes" id="UP000031586">
    <property type="component" value="Unassembled WGS sequence"/>
</dbReference>
<evidence type="ECO:0000313" key="3">
    <source>
        <dbReference type="EMBL" id="KIF53716.1"/>
    </source>
</evidence>
<dbReference type="InterPro" id="IPR053713">
    <property type="entry name" value="Bact_OM_Channel_sf"/>
</dbReference>
<dbReference type="AlphaFoldDB" id="A0A0C1ZKL0"/>
<dbReference type="PATRIC" id="fig|1229493.5.peg.490"/>
<gene>
    <name evidence="3" type="ORF">H735_07030</name>
</gene>
<organism evidence="3 4">
    <name type="scientific">Vibrio owensii CAIM 1854 = LMG 25443</name>
    <dbReference type="NCBI Taxonomy" id="1229493"/>
    <lineage>
        <taxon>Bacteria</taxon>
        <taxon>Pseudomonadati</taxon>
        <taxon>Pseudomonadota</taxon>
        <taxon>Gammaproteobacteria</taxon>
        <taxon>Vibrionales</taxon>
        <taxon>Vibrionaceae</taxon>
        <taxon>Vibrio</taxon>
    </lineage>
</organism>
<evidence type="ECO:0000256" key="2">
    <source>
        <dbReference type="SAM" id="SignalP"/>
    </source>
</evidence>
<evidence type="ECO:0000313" key="4">
    <source>
        <dbReference type="Proteomes" id="UP000031586"/>
    </source>
</evidence>
<evidence type="ECO:0008006" key="5">
    <source>
        <dbReference type="Google" id="ProtNLM"/>
    </source>
</evidence>